<dbReference type="Pfam" id="PF20092">
    <property type="entry name" value="DUF6483"/>
    <property type="match status" value="1"/>
</dbReference>
<accession>A0A3A3GL25</accession>
<evidence type="ECO:0000313" key="3">
    <source>
        <dbReference type="Proteomes" id="UP000266177"/>
    </source>
</evidence>
<dbReference type="EMBL" id="QYZD01000003">
    <property type="protein sequence ID" value="RJG25674.1"/>
    <property type="molecule type" value="Genomic_DNA"/>
</dbReference>
<evidence type="ECO:0000313" key="2">
    <source>
        <dbReference type="EMBL" id="RJG25674.1"/>
    </source>
</evidence>
<dbReference type="Proteomes" id="UP000266177">
    <property type="component" value="Unassembled WGS sequence"/>
</dbReference>
<dbReference type="InterPro" id="IPR045507">
    <property type="entry name" value="DUF6483"/>
</dbReference>
<name>A0A3A3GL25_PANTH</name>
<dbReference type="OrthoDB" id="1905743at2"/>
<sequence>MYRKDYLLRLVQEMTDLIGKAMNLRQQKKRTELLFEWDELLRERFRINGDLSDRLTGEDLIHLFRTNGRLHADELQAFAILLNERAKLEREKEMAERHEMPISDASRSGPDDVAIEDLYVRRSIKSLHLLLEAMLHGSDRRLLPIMETTDRLLLELKGYRLPDELLERLWPWLEREGRYAEAEDALFRWVRQAAGQPEEAERRKRQGARFYEHLAECPDEALERGGLPREELADGRADLEAIQ</sequence>
<dbReference type="RefSeq" id="WP_119791849.1">
    <property type="nucleotide sequence ID" value="NZ_QYZD01000003.1"/>
</dbReference>
<proteinExistence type="predicted"/>
<reference evidence="2 3" key="1">
    <citation type="submission" date="2018-09" db="EMBL/GenBank/DDBJ databases">
        <title>Paenibacillus SK2017-BO5.</title>
        <authorList>
            <person name="Piskunova J.V."/>
            <person name="Dubiley S.A."/>
            <person name="Severinov K.V."/>
        </authorList>
    </citation>
    <scope>NUCLEOTIDE SEQUENCE [LARGE SCALE GENOMIC DNA]</scope>
    <source>
        <strain evidence="2 3">BO5</strain>
    </source>
</reference>
<evidence type="ECO:0000256" key="1">
    <source>
        <dbReference type="SAM" id="MobiDB-lite"/>
    </source>
</evidence>
<protein>
    <submittedName>
        <fullName evidence="2">Uncharacterized protein</fullName>
    </submittedName>
</protein>
<gene>
    <name evidence="2" type="ORF">DQX05_06250</name>
</gene>
<dbReference type="AlphaFoldDB" id="A0A3A3GL25"/>
<organism evidence="2 3">
    <name type="scientific">Paenibacillus thiaminolyticus</name>
    <name type="common">Bacillus thiaminolyticus</name>
    <dbReference type="NCBI Taxonomy" id="49283"/>
    <lineage>
        <taxon>Bacteria</taxon>
        <taxon>Bacillati</taxon>
        <taxon>Bacillota</taxon>
        <taxon>Bacilli</taxon>
        <taxon>Bacillales</taxon>
        <taxon>Paenibacillaceae</taxon>
        <taxon>Paenibacillus</taxon>
    </lineage>
</organism>
<comment type="caution">
    <text evidence="2">The sequence shown here is derived from an EMBL/GenBank/DDBJ whole genome shotgun (WGS) entry which is preliminary data.</text>
</comment>
<feature type="region of interest" description="Disordered" evidence="1">
    <location>
        <begin position="224"/>
        <end position="243"/>
    </location>
</feature>